<protein>
    <submittedName>
        <fullName evidence="1">Uncharacterized protein</fullName>
    </submittedName>
</protein>
<name>A0A0B7H874_9FLAO</name>
<accession>A0A0B7H874</accession>
<dbReference type="EMBL" id="CDOE01000051">
    <property type="protein sequence ID" value="CEN34714.1"/>
    <property type="molecule type" value="Genomic_DNA"/>
</dbReference>
<organism evidence="1 2">
    <name type="scientific">Capnocytophaga canimorsus</name>
    <dbReference type="NCBI Taxonomy" id="28188"/>
    <lineage>
        <taxon>Bacteria</taxon>
        <taxon>Pseudomonadati</taxon>
        <taxon>Bacteroidota</taxon>
        <taxon>Flavobacteriia</taxon>
        <taxon>Flavobacteriales</taxon>
        <taxon>Flavobacteriaceae</taxon>
        <taxon>Capnocytophaga</taxon>
    </lineage>
</organism>
<evidence type="ECO:0000313" key="2">
    <source>
        <dbReference type="Proteomes" id="UP000044026"/>
    </source>
</evidence>
<evidence type="ECO:0000313" key="1">
    <source>
        <dbReference type="EMBL" id="CEN34714.1"/>
    </source>
</evidence>
<gene>
    <name evidence="1" type="ORF">CCAN12_550023</name>
</gene>
<reference evidence="1 2" key="1">
    <citation type="submission" date="2015-01" db="EMBL/GenBank/DDBJ databases">
        <authorList>
            <person name="Xiang T."/>
            <person name="Song Y."/>
            <person name="Huang L."/>
            <person name="Wang B."/>
            <person name="Wu P."/>
        </authorList>
    </citation>
    <scope>NUCLEOTIDE SEQUENCE [LARGE SCALE GENOMIC DNA]</scope>
    <source>
        <strain evidence="1 2">Cc12</strain>
    </source>
</reference>
<dbReference type="AlphaFoldDB" id="A0A0B7H874"/>
<proteinExistence type="predicted"/>
<dbReference type="Proteomes" id="UP000044026">
    <property type="component" value="Unassembled WGS sequence"/>
</dbReference>
<sequence>MYQDKIAGIVNDAYIDDFGYGIRYFYNCNGFWVSMGEDIGGETLLESEITFREKAKIIIQRAEEKSVCANFTTTGLNMK</sequence>